<dbReference type="InterPro" id="IPR049012">
    <property type="entry name" value="Mutator_transp_dom"/>
</dbReference>
<dbReference type="Proteomes" id="UP001224775">
    <property type="component" value="Unassembled WGS sequence"/>
</dbReference>
<evidence type="ECO:0000313" key="4">
    <source>
        <dbReference type="Proteomes" id="UP001224775"/>
    </source>
</evidence>
<organism evidence="3 4">
    <name type="scientific">Skeletonema marinoi</name>
    <dbReference type="NCBI Taxonomy" id="267567"/>
    <lineage>
        <taxon>Eukaryota</taxon>
        <taxon>Sar</taxon>
        <taxon>Stramenopiles</taxon>
        <taxon>Ochrophyta</taxon>
        <taxon>Bacillariophyta</taxon>
        <taxon>Coscinodiscophyceae</taxon>
        <taxon>Thalassiosirophycidae</taxon>
        <taxon>Thalassiosirales</taxon>
        <taxon>Skeletonemataceae</taxon>
        <taxon>Skeletonema</taxon>
        <taxon>Skeletonema marinoi-dohrnii complex</taxon>
    </lineage>
</organism>
<dbReference type="AlphaFoldDB" id="A0AAD9DC08"/>
<feature type="region of interest" description="Disordered" evidence="1">
    <location>
        <begin position="161"/>
        <end position="187"/>
    </location>
</feature>
<name>A0AAD9DC08_9STRA</name>
<accession>A0AAD9DC08</accession>
<sequence length="494" mass="55251">MTSILQTSNCEGDELVLLLIHCLPPDIAKLWHTTEDMLVMLKAGGITSYTTSKRIGNLLRTQKRICLEPNRTNHKNHYCFNEKGKEYDDPVQQRNAFREKGRPQIETNYFTKLGITFKFMKTSTTQTTANATTSNNATAATSAAAKNNNNIYNNVKKSNIMSGATTTNNNKNNNSTPKKRSTSSTPSIATETGYMIAHLGIVEEVLAANAEHRKTCRSMLLVHDKRRFGFEVFTDLGCKFCKKTYTIRSGPKPTEAPKVNTPQQQQQQKKKRGRKASPLNMTNGMHASAITIAQMQGLCGEVGIVSPSETGQHNMMRMRKDAIKVVAEEVLKENRKEHVRMCKEMNPDNTIKHKDKDGKEHNICYGPVSADGAGEKRAYNHIITGSQHCTVVFSLVTSKVIAVKHDQISCAKCAQRLTHLVAVDKKRAEDIKEEDLKHDGQCYINSKHGPAVAEEYALETASKWESSTMKSRPWLTSPQLSQCLLNRRFSVRAC</sequence>
<feature type="region of interest" description="Disordered" evidence="1">
    <location>
        <begin position="249"/>
        <end position="280"/>
    </location>
</feature>
<evidence type="ECO:0000259" key="2">
    <source>
        <dbReference type="Pfam" id="PF20700"/>
    </source>
</evidence>
<comment type="caution">
    <text evidence="3">The sequence shown here is derived from an EMBL/GenBank/DDBJ whole genome shotgun (WGS) entry which is preliminary data.</text>
</comment>
<evidence type="ECO:0000313" key="3">
    <source>
        <dbReference type="EMBL" id="KAK1740444.1"/>
    </source>
</evidence>
<gene>
    <name evidence="3" type="ORF">QTG54_008539</name>
</gene>
<reference evidence="3" key="1">
    <citation type="submission" date="2023-06" db="EMBL/GenBank/DDBJ databases">
        <title>Survivors Of The Sea: Transcriptome response of Skeletonema marinoi to long-term dormancy.</title>
        <authorList>
            <person name="Pinder M.I.M."/>
            <person name="Kourtchenko O."/>
            <person name="Robertson E.K."/>
            <person name="Larsson T."/>
            <person name="Maumus F."/>
            <person name="Osuna-Cruz C.M."/>
            <person name="Vancaester E."/>
            <person name="Stenow R."/>
            <person name="Vandepoele K."/>
            <person name="Ploug H."/>
            <person name="Bruchert V."/>
            <person name="Godhe A."/>
            <person name="Topel M."/>
        </authorList>
    </citation>
    <scope>NUCLEOTIDE SEQUENCE</scope>
    <source>
        <strain evidence="3">R05AC</strain>
    </source>
</reference>
<dbReference type="Pfam" id="PF20700">
    <property type="entry name" value="Mutator"/>
    <property type="match status" value="1"/>
</dbReference>
<keyword evidence="4" id="KW-1185">Reference proteome</keyword>
<proteinExistence type="predicted"/>
<feature type="domain" description="Mutator-like transposase" evidence="2">
    <location>
        <begin position="211"/>
        <end position="417"/>
    </location>
</feature>
<evidence type="ECO:0000256" key="1">
    <source>
        <dbReference type="SAM" id="MobiDB-lite"/>
    </source>
</evidence>
<protein>
    <recommendedName>
        <fullName evidence="2">Mutator-like transposase domain-containing protein</fullName>
    </recommendedName>
</protein>
<dbReference type="EMBL" id="JATAAI010000015">
    <property type="protein sequence ID" value="KAK1740444.1"/>
    <property type="molecule type" value="Genomic_DNA"/>
</dbReference>